<evidence type="ECO:0000313" key="2">
    <source>
        <dbReference type="EMBL" id="CKT01657.1"/>
    </source>
</evidence>
<name>A0A655AKK6_MYCTX</name>
<proteinExistence type="predicted"/>
<organism evidence="2 5">
    <name type="scientific">Mycobacterium tuberculosis</name>
    <dbReference type="NCBI Taxonomy" id="1773"/>
    <lineage>
        <taxon>Bacteria</taxon>
        <taxon>Bacillati</taxon>
        <taxon>Actinomycetota</taxon>
        <taxon>Actinomycetes</taxon>
        <taxon>Mycobacteriales</taxon>
        <taxon>Mycobacteriaceae</taxon>
        <taxon>Mycobacterium</taxon>
        <taxon>Mycobacterium tuberculosis complex</taxon>
    </lineage>
</organism>
<evidence type="ECO:0000256" key="1">
    <source>
        <dbReference type="SAM" id="MobiDB-lite"/>
    </source>
</evidence>
<dbReference type="EMBL" id="CQQC01001649">
    <property type="protein sequence ID" value="CNW13525.1"/>
    <property type="molecule type" value="Genomic_DNA"/>
</dbReference>
<evidence type="ECO:0000313" key="3">
    <source>
        <dbReference type="EMBL" id="CNW13525.1"/>
    </source>
</evidence>
<dbReference type="EMBL" id="CNFT01001213">
    <property type="protein sequence ID" value="CKT01657.1"/>
    <property type="molecule type" value="Genomic_DNA"/>
</dbReference>
<accession>A0A655AKK6</accession>
<reference evidence="4 5" key="1">
    <citation type="submission" date="2015-03" db="EMBL/GenBank/DDBJ databases">
        <authorList>
            <consortium name="Pathogen Informatics"/>
        </authorList>
    </citation>
    <scope>NUCLEOTIDE SEQUENCE [LARGE SCALE GENOMIC DNA]</scope>
    <source>
        <strain evidence="2 5">Bir 185</strain>
        <strain evidence="3 4">D00501624</strain>
    </source>
</reference>
<gene>
    <name evidence="3" type="ORF">ERS007661_03579</name>
    <name evidence="2" type="ORF">ERS027659_03857</name>
</gene>
<dbReference type="Proteomes" id="UP000039217">
    <property type="component" value="Unassembled WGS sequence"/>
</dbReference>
<sequence length="81" mass="8188">MPCAPAEARSPRSSGGSSAGSVSQLLRDTVDGNTPRDRCATATTCHSKPLAACTVSTWTRSQATVNSAGGKPFSTTSATSK</sequence>
<dbReference type="AlphaFoldDB" id="A0A655AKK6"/>
<evidence type="ECO:0000313" key="4">
    <source>
        <dbReference type="Proteomes" id="UP000039217"/>
    </source>
</evidence>
<dbReference type="Proteomes" id="UP000050164">
    <property type="component" value="Unassembled WGS sequence"/>
</dbReference>
<evidence type="ECO:0000313" key="5">
    <source>
        <dbReference type="Proteomes" id="UP000050164"/>
    </source>
</evidence>
<feature type="compositionally biased region" description="Low complexity" evidence="1">
    <location>
        <begin position="11"/>
        <end position="23"/>
    </location>
</feature>
<feature type="compositionally biased region" description="Basic and acidic residues" evidence="1">
    <location>
        <begin position="28"/>
        <end position="39"/>
    </location>
</feature>
<feature type="region of interest" description="Disordered" evidence="1">
    <location>
        <begin position="1"/>
        <end position="41"/>
    </location>
</feature>
<protein>
    <submittedName>
        <fullName evidence="2">Uncharacterized protein</fullName>
    </submittedName>
</protein>